<dbReference type="Pfam" id="PF18976">
    <property type="entry name" value="DUF5712"/>
    <property type="match status" value="1"/>
</dbReference>
<evidence type="ECO:0000313" key="3">
    <source>
        <dbReference type="Proteomes" id="UP000310477"/>
    </source>
</evidence>
<evidence type="ECO:0000313" key="2">
    <source>
        <dbReference type="EMBL" id="TKC03120.1"/>
    </source>
</evidence>
<reference evidence="2 3" key="1">
    <citation type="submission" date="2019-04" db="EMBL/GenBank/DDBJ databases">
        <title>Pedobacter sp. AR-2-6 sp. nov., isolated from Arctic soil.</title>
        <authorList>
            <person name="Dahal R.H."/>
            <person name="Kim D.-U."/>
        </authorList>
    </citation>
    <scope>NUCLEOTIDE SEQUENCE [LARGE SCALE GENOMIC DNA]</scope>
    <source>
        <strain evidence="2 3">AR-2-6</strain>
    </source>
</reference>
<dbReference type="AlphaFoldDB" id="A0A4U1CE30"/>
<dbReference type="EMBL" id="SWBO01000001">
    <property type="protein sequence ID" value="TKC03120.1"/>
    <property type="molecule type" value="Genomic_DNA"/>
</dbReference>
<dbReference type="RefSeq" id="WP_136873417.1">
    <property type="nucleotide sequence ID" value="NZ_SWBO01000001.1"/>
</dbReference>
<dbReference type="Proteomes" id="UP000310477">
    <property type="component" value="Unassembled WGS sequence"/>
</dbReference>
<gene>
    <name evidence="2" type="ORF">FA045_00690</name>
</gene>
<name>A0A4U1CE30_9SPHI</name>
<feature type="region of interest" description="Disordered" evidence="1">
    <location>
        <begin position="139"/>
        <end position="158"/>
    </location>
</feature>
<sequence>MFINITDSATASNKGSSGGLVNYLEKENRINDTKLPEYWFNNERQNIQPFEVRHSIDNNVAKLCKTDAKFFLVNISPSKKEIKHLYDNFGKSGAKDELKKYAEKVMDEYARNFKRAGIESSKDLVWFAKLEKHRYYSHEDKEVKNGTKQRGERKEGKQVHIQVIVSRKDATNKIKLSPMNNSRGKNEEHSLKLGQFNRVAFKQCGEALFDKEFNFNRQLNETMSFANINKNGSREQQVQLDVLKEGAKLTGENFALAKTLVNEVSNGIFSTVNDMLSESGKDKDGFLEILLEPSFETFNNEFEKAEKRRLRKQSMSEGLSR</sequence>
<dbReference type="OrthoDB" id="1404627at2"/>
<keyword evidence="3" id="KW-1185">Reference proteome</keyword>
<evidence type="ECO:0000256" key="1">
    <source>
        <dbReference type="SAM" id="MobiDB-lite"/>
    </source>
</evidence>
<dbReference type="InterPro" id="IPR043766">
    <property type="entry name" value="BfmA-like"/>
</dbReference>
<accession>A0A4U1CE30</accession>
<proteinExistence type="predicted"/>
<protein>
    <submittedName>
        <fullName evidence="2">Molybdopterin-guanine dinucleotide biosynthesis protein MobB</fullName>
    </submittedName>
</protein>
<comment type="caution">
    <text evidence="2">The sequence shown here is derived from an EMBL/GenBank/DDBJ whole genome shotgun (WGS) entry which is preliminary data.</text>
</comment>
<organism evidence="2 3">
    <name type="scientific">Pedobacter cryotolerans</name>
    <dbReference type="NCBI Taxonomy" id="2571270"/>
    <lineage>
        <taxon>Bacteria</taxon>
        <taxon>Pseudomonadati</taxon>
        <taxon>Bacteroidota</taxon>
        <taxon>Sphingobacteriia</taxon>
        <taxon>Sphingobacteriales</taxon>
        <taxon>Sphingobacteriaceae</taxon>
        <taxon>Pedobacter</taxon>
    </lineage>
</organism>